<organism evidence="3">
    <name type="scientific">Salmonella montevideo</name>
    <dbReference type="NCBI Taxonomy" id="115981"/>
    <lineage>
        <taxon>Bacteria</taxon>
        <taxon>Pseudomonadati</taxon>
        <taxon>Pseudomonadota</taxon>
        <taxon>Gammaproteobacteria</taxon>
        <taxon>Enterobacterales</taxon>
        <taxon>Enterobacteriaceae</taxon>
        <taxon>Salmonella</taxon>
    </lineage>
</organism>
<dbReference type="InterPro" id="IPR025209">
    <property type="entry name" value="DUF4209"/>
</dbReference>
<evidence type="ECO:0000259" key="2">
    <source>
        <dbReference type="Pfam" id="PF24098"/>
    </source>
</evidence>
<sequence length="626" mass="70312">MNETNSQGGPSFTIQDFESCGWEEIIRQVEPANNRTMCQAFSAASRLAETNNSALKSKLLGLLADACSMVLNPSSRNHPFKPVMVLSDRRSTAIDDISDADIDFFVSIVDAIEHPWLKARIADLIWVKQRRRGIHFANMAIDSYRALALSPAAFNQGNGLCWERALVFSLQLGSGAGERLNEMKLQLMNEFMAITVDDLFHGIRLSNLLKLLKRQLENKQDIAHKLEGLAEEFLARNAFHAMREYYSAAADWYQYNGDNPRCWSMITALAEGWVKEAESRIAGTNSGHMIAASFYENAIQVFRTIPGRYREANNVEQRMREIRSLLSSAGERALSEMSTISSPAVDISQLVAEAKIQVSGKEPSEALLHFTNLHNGANVEELREGVISRMQNYPFQALITSTLMSSDGRVIARRPGIILNGDNVQGDDETIRAEMVRDYEMLIKIIVEARIIPALDVLLIEHPFCESDFIELAYKSPIVPKDRVVLFGKALYAGYERDFITALHLLSPQLEHMVRTHLKAAGAITTNLDNNGIENEYGLSTLVELPEIALIFGQHITFELKSLFCDSFGPNLRNEVAHGLLDVHRFNSPDIIYAWWFALKLIFNTWWNMAAANYASSDESNEDKVV</sequence>
<comment type="caution">
    <text evidence="3">The sequence shown here is derived from an EMBL/GenBank/DDBJ whole genome shotgun (WGS) entry which is preliminary data.</text>
</comment>
<gene>
    <name evidence="3" type="ORF">AHQ27_20635</name>
</gene>
<dbReference type="InterPro" id="IPR055804">
    <property type="entry name" value="DUF7380"/>
</dbReference>
<accession>A0A624BA14</accession>
<proteinExistence type="predicted"/>
<reference evidence="3" key="1">
    <citation type="submission" date="2018-07" db="EMBL/GenBank/DDBJ databases">
        <authorList>
            <consortium name="GenomeTrakr network: Whole genome sequencing for foodborne pathogen traceback"/>
        </authorList>
    </citation>
    <scope>NUCLEOTIDE SEQUENCE</scope>
    <source>
        <strain evidence="3">FDA00000044</strain>
    </source>
</reference>
<dbReference type="AlphaFoldDB" id="A0A624BA14"/>
<evidence type="ECO:0000259" key="1">
    <source>
        <dbReference type="Pfam" id="PF13910"/>
    </source>
</evidence>
<name>A0A624BA14_SALMO</name>
<dbReference type="EMBL" id="AALGYR010000017">
    <property type="protein sequence ID" value="ECZ5263218.1"/>
    <property type="molecule type" value="Genomic_DNA"/>
</dbReference>
<dbReference type="Pfam" id="PF24098">
    <property type="entry name" value="DUF7380"/>
    <property type="match status" value="1"/>
</dbReference>
<protein>
    <submittedName>
        <fullName evidence="3">DUF4209 domain-containing protein</fullName>
    </submittedName>
</protein>
<feature type="domain" description="DUF4209" evidence="1">
    <location>
        <begin position="510"/>
        <end position="600"/>
    </location>
</feature>
<evidence type="ECO:0000313" key="3">
    <source>
        <dbReference type="EMBL" id="ECZ5263218.1"/>
    </source>
</evidence>
<feature type="domain" description="DUF7380" evidence="2">
    <location>
        <begin position="11"/>
        <end position="178"/>
    </location>
</feature>
<dbReference type="Pfam" id="PF13910">
    <property type="entry name" value="DUF4209"/>
    <property type="match status" value="1"/>
</dbReference>